<dbReference type="NCBIfam" id="TIGR03504">
    <property type="entry name" value="FimV_Cterm"/>
    <property type="match status" value="1"/>
</dbReference>
<feature type="region of interest" description="Disordered" evidence="3">
    <location>
        <begin position="975"/>
        <end position="1064"/>
    </location>
</feature>
<keyword evidence="2" id="KW-0175">Coiled coil</keyword>
<dbReference type="InterPro" id="IPR038440">
    <property type="entry name" value="FimV_C_sf"/>
</dbReference>
<feature type="compositionally biased region" description="Basic and acidic residues" evidence="3">
    <location>
        <begin position="318"/>
        <end position="334"/>
    </location>
</feature>
<feature type="compositionally biased region" description="Low complexity" evidence="3">
    <location>
        <begin position="292"/>
        <end position="304"/>
    </location>
</feature>
<dbReference type="InterPro" id="IPR020012">
    <property type="entry name" value="LysM_FimV"/>
</dbReference>
<dbReference type="Proteomes" id="UP000274695">
    <property type="component" value="Unassembled WGS sequence"/>
</dbReference>
<evidence type="ECO:0000259" key="4">
    <source>
        <dbReference type="Pfam" id="PF25800"/>
    </source>
</evidence>
<organism evidence="5 6">
    <name type="scientific">Zhongshania marina</name>
    <dbReference type="NCBI Taxonomy" id="2304603"/>
    <lineage>
        <taxon>Bacteria</taxon>
        <taxon>Pseudomonadati</taxon>
        <taxon>Pseudomonadota</taxon>
        <taxon>Gammaproteobacteria</taxon>
        <taxon>Cellvibrionales</taxon>
        <taxon>Spongiibacteraceae</taxon>
        <taxon>Zhongshania</taxon>
    </lineage>
</organism>
<feature type="region of interest" description="Disordered" evidence="3">
    <location>
        <begin position="285"/>
        <end position="348"/>
    </location>
</feature>
<dbReference type="Pfam" id="PF14559">
    <property type="entry name" value="TPR_19"/>
    <property type="match status" value="1"/>
</dbReference>
<reference evidence="5 6" key="1">
    <citation type="submission" date="2018-10" db="EMBL/GenBank/DDBJ databases">
        <title>Draft genome sequence of Zhongshania sp. DSW25-10.</title>
        <authorList>
            <person name="Oh J."/>
        </authorList>
    </citation>
    <scope>NUCLEOTIDE SEQUENCE [LARGE SCALE GENOMIC DNA]</scope>
    <source>
        <strain evidence="5 6">DSW25-10</strain>
    </source>
</reference>
<sequence length="1142" mass="121216">MMRNKLAKVVLTVGALHSGLVSALGLGELALDSSLNQPFRAEIPLRDIGGLSVDQIKVQLADATAFENAGVDRSQFLSSLQFEVELLNGGNGRIIVTTTAAVVEPYLDFIVEARWPNGKMIREYTVLLDLPVYADAAPVKTVDVSTASAAPVNTPVEAAPVAPSPAPASPVRELGGSIGAADRVAPAPRSIEQRQDLPVAEKSDEYRVQHRDTMWRIASKHRPSSYVTTQQTMLALVKKNPQAFVNGNVNRLKSGYVLSLPTEAEVKAIRHESAVEEIRIQAKEWRGERVARSSSSDSATAPASTQFSATPMAPQLDATDKKQAPKTESTEQDVKFSIGSAGDTSEADGEVAALRAKVREEQENLEKSKLENGAMQTRVVEMEKQIEALQSLIALKNTQLAALQSGAQAPSSEMSAESLAELEETALAALPKPSEAESAAAALEQEAAGDASEQSETVADKTKGEKAANPNPVKPAEPAASGSALDSAKNWISQNIALFAGLLLALLALLVLIVKRRQNADDDTDLADFDDDLSAENESPVLFASGGEFDEGAEKAVSPFAEEHAADVFNADDFDFDKLEDDSAAQDAASDDVVFADDSVFDEHKANDAADSPGLVPQTGDVVAEAEIYVAYGRYDQAASLLKTAIEQDPENIELRLKLIDIYLDTRDQDNFEVAYGELRALNDDAAVARVKESMSAIEGVSHWLGDDGSSTGADNTINVGHQSAVDESADLDFDIGDELESVQIDEGDIDFELDDSLNADTNSETSTVSALDMTQLGEADASDADTLESLDVDLADLDFDFEGDFGTATSETAPAEASTAPSEELSPLSASTDETEELEELSLEELEDAELDLGELNVLGVGDEPAAISDSDDDILSFDDEEVASLELGESDSADIELDELTFDDGELSVSNFENPEPEAVELGTTGLGDTDITEIAAPTLDSGDLTADANGVSAESDDDELELDLSELDMDLAEPSAESSVAETVTDASDDGLDLDLSEFDMPSETAGGATTEELDDLEVDESFFLDDDSDADDEQPQPSSEDAPILAAPAADLELPATDDGDAISVEDLVFDEFDAGDDEVDGFESIVDSESVATKLDLARAYIDMGDSEGAREMLEEVLQEGDAQQQADAKSLLDNIG</sequence>
<feature type="repeat" description="TPR" evidence="1">
    <location>
        <begin position="619"/>
        <end position="652"/>
    </location>
</feature>
<dbReference type="InterPro" id="IPR011990">
    <property type="entry name" value="TPR-like_helical_dom_sf"/>
</dbReference>
<proteinExistence type="predicted"/>
<feature type="coiled-coil region" evidence="2">
    <location>
        <begin position="351"/>
        <end position="399"/>
    </location>
</feature>
<name>A0ABX9W7B9_9GAMM</name>
<feature type="region of interest" description="Disordered" evidence="3">
    <location>
        <begin position="1123"/>
        <end position="1142"/>
    </location>
</feature>
<dbReference type="InterPro" id="IPR057840">
    <property type="entry name" value="FimV_N"/>
</dbReference>
<feature type="compositionally biased region" description="Low complexity" evidence="3">
    <location>
        <begin position="1045"/>
        <end position="1059"/>
    </location>
</feature>
<dbReference type="Gene3D" id="1.25.40.10">
    <property type="entry name" value="Tetratricopeptide repeat domain"/>
    <property type="match status" value="1"/>
</dbReference>
<evidence type="ECO:0000256" key="1">
    <source>
        <dbReference type="PROSITE-ProRule" id="PRU00339"/>
    </source>
</evidence>
<dbReference type="InterPro" id="IPR019734">
    <property type="entry name" value="TPR_rpt"/>
</dbReference>
<gene>
    <name evidence="5" type="ORF">D0911_01320</name>
</gene>
<feature type="compositionally biased region" description="Polar residues" evidence="3">
    <location>
        <begin position="759"/>
        <end position="770"/>
    </location>
</feature>
<feature type="compositionally biased region" description="Low complexity" evidence="3">
    <location>
        <begin position="808"/>
        <end position="833"/>
    </location>
</feature>
<dbReference type="EMBL" id="RHGB01000001">
    <property type="protein sequence ID" value="RNL67695.1"/>
    <property type="molecule type" value="Genomic_DNA"/>
</dbReference>
<dbReference type="Pfam" id="PF25800">
    <property type="entry name" value="FimV_N"/>
    <property type="match status" value="1"/>
</dbReference>
<dbReference type="Gene3D" id="3.10.350.10">
    <property type="entry name" value="LysM domain"/>
    <property type="match status" value="1"/>
</dbReference>
<keyword evidence="1" id="KW-0802">TPR repeat</keyword>
<dbReference type="NCBIfam" id="TIGR03505">
    <property type="entry name" value="FimV_core"/>
    <property type="match status" value="1"/>
</dbReference>
<evidence type="ECO:0000313" key="5">
    <source>
        <dbReference type="EMBL" id="RNL67695.1"/>
    </source>
</evidence>
<protein>
    <recommendedName>
        <fullName evidence="4">FimV N-terminal domain-containing protein</fullName>
    </recommendedName>
</protein>
<dbReference type="Gene3D" id="1.20.58.2200">
    <property type="match status" value="1"/>
</dbReference>
<feature type="compositionally biased region" description="Polar residues" evidence="3">
    <location>
        <begin position="979"/>
        <end position="989"/>
    </location>
</feature>
<evidence type="ECO:0000256" key="3">
    <source>
        <dbReference type="SAM" id="MobiDB-lite"/>
    </source>
</evidence>
<feature type="region of interest" description="Disordered" evidence="3">
    <location>
        <begin position="940"/>
        <end position="962"/>
    </location>
</feature>
<dbReference type="SUPFAM" id="SSF48452">
    <property type="entry name" value="TPR-like"/>
    <property type="match status" value="1"/>
</dbReference>
<feature type="compositionally biased region" description="Acidic residues" evidence="3">
    <location>
        <begin position="990"/>
        <end position="1001"/>
    </location>
</feature>
<dbReference type="InterPro" id="IPR020011">
    <property type="entry name" value="FimV_C"/>
</dbReference>
<comment type="caution">
    <text evidence="5">The sequence shown here is derived from an EMBL/GenBank/DDBJ whole genome shotgun (WGS) entry which is preliminary data.</text>
</comment>
<keyword evidence="6" id="KW-1185">Reference proteome</keyword>
<evidence type="ECO:0000313" key="6">
    <source>
        <dbReference type="Proteomes" id="UP000274695"/>
    </source>
</evidence>
<feature type="domain" description="FimV N-terminal" evidence="4">
    <location>
        <begin position="24"/>
        <end position="131"/>
    </location>
</feature>
<accession>A0ABX9W7B9</accession>
<feature type="region of interest" description="Disordered" evidence="3">
    <location>
        <begin position="755"/>
        <end position="774"/>
    </location>
</feature>
<dbReference type="RefSeq" id="WP_123181160.1">
    <property type="nucleotide sequence ID" value="NZ_RHGB01000001.1"/>
</dbReference>
<dbReference type="InterPro" id="IPR036779">
    <property type="entry name" value="LysM_dom_sf"/>
</dbReference>
<evidence type="ECO:0000256" key="2">
    <source>
        <dbReference type="SAM" id="Coils"/>
    </source>
</evidence>
<dbReference type="PROSITE" id="PS50005">
    <property type="entry name" value="TPR"/>
    <property type="match status" value="1"/>
</dbReference>
<feature type="compositionally biased region" description="Acidic residues" evidence="3">
    <location>
        <begin position="1015"/>
        <end position="1038"/>
    </location>
</feature>
<feature type="region of interest" description="Disordered" evidence="3">
    <location>
        <begin position="433"/>
        <end position="481"/>
    </location>
</feature>
<feature type="compositionally biased region" description="Low complexity" evidence="3">
    <location>
        <begin position="433"/>
        <end position="448"/>
    </location>
</feature>
<feature type="region of interest" description="Disordered" evidence="3">
    <location>
        <begin position="804"/>
        <end position="835"/>
    </location>
</feature>